<protein>
    <submittedName>
        <fullName evidence="1">Uncharacterized protein</fullName>
    </submittedName>
</protein>
<dbReference type="EMBL" id="CAJNOO010000009">
    <property type="protein sequence ID" value="CAF0738006.1"/>
    <property type="molecule type" value="Genomic_DNA"/>
</dbReference>
<dbReference type="Proteomes" id="UP000663882">
    <property type="component" value="Unassembled WGS sequence"/>
</dbReference>
<reference evidence="1" key="1">
    <citation type="submission" date="2021-02" db="EMBL/GenBank/DDBJ databases">
        <authorList>
            <person name="Nowell W R."/>
        </authorList>
    </citation>
    <scope>NUCLEOTIDE SEQUENCE</scope>
</reference>
<dbReference type="OrthoDB" id="10146099at2759"/>
<evidence type="ECO:0000313" key="2">
    <source>
        <dbReference type="Proteomes" id="UP000663882"/>
    </source>
</evidence>
<proteinExistence type="predicted"/>
<sequence length="268" mass="28574">MTLSFYSNWMPYKNQHTTVINTDKIAKKLRAAYGIKSGSIRIRTIVINNGKTNINGRRHKLYRKNHELPRCDRLGSVGSIVDIAMNIIYPARCGISQSCKKEFTNVIQARIAAHISSILLKFKFADGSYSKLELTRCQKATDSSLNSLLRLRRAPATTTAKASTAKATTAKATTTKATTAKATTTKATTTKGTTTKATTAKATTTKATTTKAITTRVTAGKATTAKATTAKATTAKATTVKATTAKVIATASATTAGTTTQGKQLYVP</sequence>
<dbReference type="PANTHER" id="PTHR45706">
    <property type="entry name" value="TYROSINE-PROTEIN PHOSPHATASE"/>
    <property type="match status" value="1"/>
</dbReference>
<organism evidence="1 2">
    <name type="scientific">Rotaria sordida</name>
    <dbReference type="NCBI Taxonomy" id="392033"/>
    <lineage>
        <taxon>Eukaryota</taxon>
        <taxon>Metazoa</taxon>
        <taxon>Spiralia</taxon>
        <taxon>Gnathifera</taxon>
        <taxon>Rotifera</taxon>
        <taxon>Eurotatoria</taxon>
        <taxon>Bdelloidea</taxon>
        <taxon>Philodinida</taxon>
        <taxon>Philodinidae</taxon>
        <taxon>Rotaria</taxon>
    </lineage>
</organism>
<name>A0A813NCR9_9BILA</name>
<accession>A0A813NCR9</accession>
<gene>
    <name evidence="1" type="ORF">RFH988_LOCUS561</name>
</gene>
<comment type="caution">
    <text evidence="1">The sequence shown here is derived from an EMBL/GenBank/DDBJ whole genome shotgun (WGS) entry which is preliminary data.</text>
</comment>
<evidence type="ECO:0000313" key="1">
    <source>
        <dbReference type="EMBL" id="CAF0738006.1"/>
    </source>
</evidence>
<dbReference type="GO" id="GO:0004725">
    <property type="term" value="F:protein tyrosine phosphatase activity"/>
    <property type="evidence" value="ECO:0007669"/>
    <property type="project" value="TreeGrafter"/>
</dbReference>
<dbReference type="AlphaFoldDB" id="A0A813NCR9"/>
<dbReference type="PANTHER" id="PTHR45706:SF4">
    <property type="entry name" value="TYROSINE-PROTEIN PHOSPHATASE"/>
    <property type="match status" value="1"/>
</dbReference>